<evidence type="ECO:0000313" key="4">
    <source>
        <dbReference type="Proteomes" id="UP000635477"/>
    </source>
</evidence>
<evidence type="ECO:0000256" key="1">
    <source>
        <dbReference type="SAM" id="Coils"/>
    </source>
</evidence>
<feature type="region of interest" description="Disordered" evidence="2">
    <location>
        <begin position="1"/>
        <end position="47"/>
    </location>
</feature>
<evidence type="ECO:0000313" key="3">
    <source>
        <dbReference type="EMBL" id="KAF4979690.1"/>
    </source>
</evidence>
<dbReference type="AlphaFoldDB" id="A0A8H4UMG1"/>
<comment type="caution">
    <text evidence="3">The sequence shown here is derived from an EMBL/GenBank/DDBJ whole genome shotgun (WGS) entry which is preliminary data.</text>
</comment>
<keyword evidence="4" id="KW-1185">Reference proteome</keyword>
<name>A0A8H4UMG1_9HYPO</name>
<reference evidence="3" key="2">
    <citation type="submission" date="2020-05" db="EMBL/GenBank/DDBJ databases">
        <authorList>
            <person name="Kim H.-S."/>
            <person name="Proctor R.H."/>
            <person name="Brown D.W."/>
        </authorList>
    </citation>
    <scope>NUCLEOTIDE SEQUENCE</scope>
    <source>
        <strain evidence="3">NRRL 22465</strain>
    </source>
</reference>
<reference evidence="3" key="1">
    <citation type="journal article" date="2020" name="BMC Genomics">
        <title>Correction to: Identification and distribution of gene clusters required for synthesis of sphingolipid metabolism inhibitors in diverse species of the filamentous fungus Fusarium.</title>
        <authorList>
            <person name="Kim H.S."/>
            <person name="Lohmar J.M."/>
            <person name="Busman M."/>
            <person name="Brown D.W."/>
            <person name="Naumann T.A."/>
            <person name="Divon H.H."/>
            <person name="Lysoe E."/>
            <person name="Uhlig S."/>
            <person name="Proctor R.H."/>
        </authorList>
    </citation>
    <scope>NUCLEOTIDE SEQUENCE</scope>
    <source>
        <strain evidence="3">NRRL 22465</strain>
    </source>
</reference>
<dbReference type="EMBL" id="JABEYC010000283">
    <property type="protein sequence ID" value="KAF4979690.1"/>
    <property type="molecule type" value="Genomic_DNA"/>
</dbReference>
<gene>
    <name evidence="3" type="ORF">FZEAL_4149</name>
</gene>
<dbReference type="Proteomes" id="UP000635477">
    <property type="component" value="Unassembled WGS sequence"/>
</dbReference>
<sequence length="265" mass="30031">MKRQREVSSIEPRRIRTRSMGSHISTPIRYGQDLSSSSPSPARPLEVPAVGKTVSNSETITHIRRNIHRQSTLFLKQLDRNTTVLKEVIESGEDELKDLASEQEQNNRKLKDLEELHVASEARDAAARSGWVNISKDLDIAIEASRKLEGITAAMSSTLALHTDINNLQHKQQEIQGDLEQTAEQHEAAGHDLEQARSQDQDVNDAMVKQQLRLDEWRSELEQIERYAYLVAMTPRGMNEVEIRCPGFFNPVQMEISHDEGEESS</sequence>
<feature type="region of interest" description="Disordered" evidence="2">
    <location>
        <begin position="182"/>
        <end position="203"/>
    </location>
</feature>
<proteinExistence type="predicted"/>
<keyword evidence="1" id="KW-0175">Coiled coil</keyword>
<feature type="compositionally biased region" description="Basic and acidic residues" evidence="2">
    <location>
        <begin position="183"/>
        <end position="200"/>
    </location>
</feature>
<protein>
    <submittedName>
        <fullName evidence="3">Uncharacterized protein</fullName>
    </submittedName>
</protein>
<feature type="compositionally biased region" description="Basic and acidic residues" evidence="2">
    <location>
        <begin position="1"/>
        <end position="14"/>
    </location>
</feature>
<accession>A0A8H4UMG1</accession>
<evidence type="ECO:0000256" key="2">
    <source>
        <dbReference type="SAM" id="MobiDB-lite"/>
    </source>
</evidence>
<organism evidence="3 4">
    <name type="scientific">Fusarium zealandicum</name>
    <dbReference type="NCBI Taxonomy" id="1053134"/>
    <lineage>
        <taxon>Eukaryota</taxon>
        <taxon>Fungi</taxon>
        <taxon>Dikarya</taxon>
        <taxon>Ascomycota</taxon>
        <taxon>Pezizomycotina</taxon>
        <taxon>Sordariomycetes</taxon>
        <taxon>Hypocreomycetidae</taxon>
        <taxon>Hypocreales</taxon>
        <taxon>Nectriaceae</taxon>
        <taxon>Fusarium</taxon>
        <taxon>Fusarium staphyleae species complex</taxon>
    </lineage>
</organism>
<feature type="coiled-coil region" evidence="1">
    <location>
        <begin position="89"/>
        <end position="116"/>
    </location>
</feature>